<dbReference type="InterPro" id="IPR002060">
    <property type="entry name" value="Squ/phyt_synthse"/>
</dbReference>
<protein>
    <submittedName>
        <fullName evidence="1">Uncharacterized protein</fullName>
    </submittedName>
</protein>
<evidence type="ECO:0000313" key="2">
    <source>
        <dbReference type="Proteomes" id="UP000290287"/>
    </source>
</evidence>
<gene>
    <name evidence="1" type="ORF">CS022_17765</name>
</gene>
<dbReference type="InterPro" id="IPR008949">
    <property type="entry name" value="Isoprenoid_synthase_dom_sf"/>
</dbReference>
<dbReference type="Proteomes" id="UP000290287">
    <property type="component" value="Unassembled WGS sequence"/>
</dbReference>
<reference evidence="1 2" key="1">
    <citation type="submission" date="2017-10" db="EMBL/GenBank/DDBJ databases">
        <title>Nyctiphanis sp. nov., isolated from the stomach of the euphausiid Nyctiphanes simplex (Hansen, 1911) in the Gulf of California.</title>
        <authorList>
            <person name="Gomez-Gil B."/>
            <person name="Aguilar-Mendez M."/>
            <person name="Lopez-Cortes A."/>
            <person name="Gomez-Gutierrez J."/>
            <person name="Roque A."/>
            <person name="Lang E."/>
            <person name="Gonzalez-Castillo A."/>
        </authorList>
    </citation>
    <scope>NUCLEOTIDE SEQUENCE [LARGE SCALE GENOMIC DNA]</scope>
    <source>
        <strain evidence="1 2">CAIM 600</strain>
    </source>
</reference>
<organism evidence="1 2">
    <name type="scientific">Veronia nyctiphanis</name>
    <dbReference type="NCBI Taxonomy" id="1278244"/>
    <lineage>
        <taxon>Bacteria</taxon>
        <taxon>Pseudomonadati</taxon>
        <taxon>Pseudomonadota</taxon>
        <taxon>Gammaproteobacteria</taxon>
        <taxon>Vibrionales</taxon>
        <taxon>Vibrionaceae</taxon>
        <taxon>Veronia</taxon>
    </lineage>
</organism>
<sequence>MSSNRLVDGLSAHDILNESDGDKQTIAYATKKLLSLADKYYASAQAGLRYLPFRSRVAIAAALAVYREIGVVLRDRQYDVYQGRVVVSKLRKTRAMTQMLLGLRQWTVRSDKAHEPALHEAIASLRHHSE</sequence>
<dbReference type="EMBL" id="PEIB01000026">
    <property type="protein sequence ID" value="RXJ72117.1"/>
    <property type="molecule type" value="Genomic_DNA"/>
</dbReference>
<keyword evidence="2" id="KW-1185">Reference proteome</keyword>
<comment type="caution">
    <text evidence="1">The sequence shown here is derived from an EMBL/GenBank/DDBJ whole genome shotgun (WGS) entry which is preliminary data.</text>
</comment>
<dbReference type="SUPFAM" id="SSF48576">
    <property type="entry name" value="Terpenoid synthases"/>
    <property type="match status" value="1"/>
</dbReference>
<accession>A0A4Q0YMM0</accession>
<evidence type="ECO:0000313" key="1">
    <source>
        <dbReference type="EMBL" id="RXJ72117.1"/>
    </source>
</evidence>
<dbReference type="AlphaFoldDB" id="A0A4Q0YMM0"/>
<name>A0A4Q0YMM0_9GAMM</name>
<proteinExistence type="predicted"/>
<dbReference type="Pfam" id="PF00494">
    <property type="entry name" value="SQS_PSY"/>
    <property type="match status" value="1"/>
</dbReference>
<dbReference type="Gene3D" id="1.10.600.10">
    <property type="entry name" value="Farnesyl Diphosphate Synthase"/>
    <property type="match status" value="1"/>
</dbReference>